<sequence>VNPWEGKGDPSYWREPVVDAFVSWGKFNGCQDLHEYGFDWHHIKHGAYEAKLSQGCKEGAEVQLVKLEGNGHTWPGEKRPPASEAQVGPSTDDVSANEMMWDFFWKHPMPQKAISIISDASLGGLRRARVTAALPWSCGLVSLSCIGALAAGLLCVACIVIVRRRPGLAPFLIEERPLLMSAPGE</sequence>
<evidence type="ECO:0000256" key="1">
    <source>
        <dbReference type="SAM" id="MobiDB-lite"/>
    </source>
</evidence>
<keyword evidence="2" id="KW-1133">Transmembrane helix</keyword>
<keyword evidence="2" id="KW-0472">Membrane</keyword>
<dbReference type="Proteomes" id="UP000654075">
    <property type="component" value="Unassembled WGS sequence"/>
</dbReference>
<reference evidence="3" key="1">
    <citation type="submission" date="2021-02" db="EMBL/GenBank/DDBJ databases">
        <authorList>
            <person name="Dougan E. K."/>
            <person name="Rhodes N."/>
            <person name="Thang M."/>
            <person name="Chan C."/>
        </authorList>
    </citation>
    <scope>NUCLEOTIDE SEQUENCE</scope>
</reference>
<organism evidence="3 4">
    <name type="scientific">Polarella glacialis</name>
    <name type="common">Dinoflagellate</name>
    <dbReference type="NCBI Taxonomy" id="89957"/>
    <lineage>
        <taxon>Eukaryota</taxon>
        <taxon>Sar</taxon>
        <taxon>Alveolata</taxon>
        <taxon>Dinophyceae</taxon>
        <taxon>Suessiales</taxon>
        <taxon>Suessiaceae</taxon>
        <taxon>Polarella</taxon>
    </lineage>
</organism>
<feature type="transmembrane region" description="Helical" evidence="2">
    <location>
        <begin position="139"/>
        <end position="162"/>
    </location>
</feature>
<keyword evidence="2" id="KW-0812">Transmembrane</keyword>
<protein>
    <submittedName>
        <fullName evidence="3">Uncharacterized protein</fullName>
    </submittedName>
</protein>
<feature type="region of interest" description="Disordered" evidence="1">
    <location>
        <begin position="70"/>
        <end position="92"/>
    </location>
</feature>
<proteinExistence type="predicted"/>
<evidence type="ECO:0000256" key="2">
    <source>
        <dbReference type="SAM" id="Phobius"/>
    </source>
</evidence>
<evidence type="ECO:0000313" key="4">
    <source>
        <dbReference type="Proteomes" id="UP000654075"/>
    </source>
</evidence>
<keyword evidence="4" id="KW-1185">Reference proteome</keyword>
<gene>
    <name evidence="3" type="ORF">PGLA1383_LOCUS10225</name>
</gene>
<evidence type="ECO:0000313" key="3">
    <source>
        <dbReference type="EMBL" id="CAE8591556.1"/>
    </source>
</evidence>
<feature type="non-terminal residue" evidence="3">
    <location>
        <position position="185"/>
    </location>
</feature>
<accession>A0A813DQP5</accession>
<comment type="caution">
    <text evidence="3">The sequence shown here is derived from an EMBL/GenBank/DDBJ whole genome shotgun (WGS) entry which is preliminary data.</text>
</comment>
<dbReference type="EMBL" id="CAJNNV010005025">
    <property type="protein sequence ID" value="CAE8591556.1"/>
    <property type="molecule type" value="Genomic_DNA"/>
</dbReference>
<name>A0A813DQP5_POLGL</name>
<dbReference type="AlphaFoldDB" id="A0A813DQP5"/>